<proteinExistence type="predicted"/>
<evidence type="ECO:0000256" key="1">
    <source>
        <dbReference type="SAM" id="Phobius"/>
    </source>
</evidence>
<evidence type="ECO:0000313" key="4">
    <source>
        <dbReference type="Proteomes" id="UP000029590"/>
    </source>
</evidence>
<reference evidence="3" key="3">
    <citation type="submission" date="2017-09" db="EMBL/GenBank/DDBJ databases">
        <title>FDA dAtabase for Regulatory Grade micrObial Sequences (FDA-ARGOS): Supporting development and validation of Infectious Disease Dx tests.</title>
        <authorList>
            <person name="Minogue T."/>
            <person name="Wolcott M."/>
            <person name="Wasieloski L."/>
            <person name="Aguilar W."/>
            <person name="Moore D."/>
            <person name="Tallon L.J."/>
            <person name="Sadzewicz L."/>
            <person name="Ott S."/>
            <person name="Zhao X."/>
            <person name="Nagaraj S."/>
            <person name="Vavikolanu K."/>
            <person name="Aluvathingal J."/>
            <person name="Nadendla S."/>
            <person name="Sichtig H."/>
        </authorList>
    </citation>
    <scope>NUCLEOTIDE SEQUENCE</scope>
    <source>
        <strain evidence="3">FDAARGOS_390</strain>
    </source>
</reference>
<gene>
    <name evidence="3" type="ORF">CRM94_23050</name>
    <name evidence="2" type="ORF">DM48_5185</name>
</gene>
<dbReference type="RefSeq" id="WP_036049792.1">
    <property type="nucleotide sequence ID" value="NZ_CADEVY010000003.1"/>
</dbReference>
<dbReference type="AlphaFoldDB" id="A0A095FI64"/>
<dbReference type="KEGG" id="bgo:BM43_459"/>
<keyword evidence="1" id="KW-0812">Transmembrane</keyword>
<dbReference type="EMBL" id="PDDY01000004">
    <property type="protein sequence ID" value="PEH37421.1"/>
    <property type="molecule type" value="Genomic_DNA"/>
</dbReference>
<keyword evidence="1" id="KW-0472">Membrane</keyword>
<reference evidence="5" key="2">
    <citation type="submission" date="2017-09" db="EMBL/GenBank/DDBJ databases">
        <title>FDA dAtabase for Regulatory Grade micrObial Sequences (FDA-ARGOS): Supporting development and validation of Infectious Disease Dx tests.</title>
        <authorList>
            <person name="Minogue T."/>
            <person name="Wolcott M."/>
            <person name="Wasieloski L."/>
            <person name="Aguilar W."/>
            <person name="Moore D."/>
            <person name="Tallon L."/>
            <person name="Sadzewicz L."/>
            <person name="Ott S."/>
            <person name="Zhao X."/>
            <person name="Nagaraj S."/>
            <person name="Vavikolanu K."/>
            <person name="Aluvathingal J."/>
            <person name="Nadendla S."/>
            <person name="Sichtig H."/>
        </authorList>
    </citation>
    <scope>NUCLEOTIDE SEQUENCE [LARGE SCALE GENOMIC DNA]</scope>
    <source>
        <strain evidence="5">FDAARGOS_390</strain>
    </source>
</reference>
<protein>
    <submittedName>
        <fullName evidence="3">Uncharacterized protein</fullName>
    </submittedName>
</protein>
<evidence type="ECO:0000313" key="3">
    <source>
        <dbReference type="EMBL" id="PEH37421.1"/>
    </source>
</evidence>
<evidence type="ECO:0000313" key="5">
    <source>
        <dbReference type="Proteomes" id="UP000220629"/>
    </source>
</evidence>
<keyword evidence="1" id="KW-1133">Transmembrane helix</keyword>
<sequence length="103" mass="11831">MIYGLLSIAGVGLVYLIAAIVVTAPIWGGVWYASNYRQQKRDADKFHALIKQHPTDIQDISIKHRFGMNRPGTFDGKRWEYVVGAYARFYPTEFHRCRLDGIL</sequence>
<evidence type="ECO:0000313" key="2">
    <source>
        <dbReference type="EMBL" id="KGC17371.1"/>
    </source>
</evidence>
<dbReference type="Proteomes" id="UP000220629">
    <property type="component" value="Unassembled WGS sequence"/>
</dbReference>
<feature type="transmembrane region" description="Helical" evidence="1">
    <location>
        <begin position="6"/>
        <end position="32"/>
    </location>
</feature>
<dbReference type="Proteomes" id="UP000029590">
    <property type="component" value="Unassembled WGS sequence"/>
</dbReference>
<organism evidence="3 5">
    <name type="scientific">Burkholderia gladioli</name>
    <name type="common">Pseudomonas marginata</name>
    <name type="synonym">Phytomonas marginata</name>
    <dbReference type="NCBI Taxonomy" id="28095"/>
    <lineage>
        <taxon>Bacteria</taxon>
        <taxon>Pseudomonadati</taxon>
        <taxon>Pseudomonadota</taxon>
        <taxon>Betaproteobacteria</taxon>
        <taxon>Burkholderiales</taxon>
        <taxon>Burkholderiaceae</taxon>
        <taxon>Burkholderia</taxon>
    </lineage>
</organism>
<reference evidence="2 4" key="1">
    <citation type="submission" date="2014-04" db="EMBL/GenBank/DDBJ databases">
        <authorList>
            <person name="Bishop-Lilly K.A."/>
            <person name="Broomall S.M."/>
            <person name="Chain P.S."/>
            <person name="Chertkov O."/>
            <person name="Coyne S.R."/>
            <person name="Daligault H.E."/>
            <person name="Davenport K.W."/>
            <person name="Erkkila T."/>
            <person name="Frey K.G."/>
            <person name="Gibbons H.S."/>
            <person name="Gu W."/>
            <person name="Jaissle J."/>
            <person name="Johnson S.L."/>
            <person name="Koroleva G.I."/>
            <person name="Ladner J.T."/>
            <person name="Lo C.-C."/>
            <person name="Minogue T.D."/>
            <person name="Munk C."/>
            <person name="Palacios G.F."/>
            <person name="Redden C.L."/>
            <person name="Rosenzweig C.N."/>
            <person name="Scholz M.B."/>
            <person name="Teshima H."/>
            <person name="Xu Y."/>
        </authorList>
    </citation>
    <scope>NUCLEOTIDE SEQUENCE [LARGE SCALE GENOMIC DNA]</scope>
    <source>
        <strain evidence="4">gladioli</strain>
        <strain evidence="2">Gladioli</strain>
    </source>
</reference>
<dbReference type="EMBL" id="JPGG01000015">
    <property type="protein sequence ID" value="KGC17371.1"/>
    <property type="molecule type" value="Genomic_DNA"/>
</dbReference>
<accession>A0A095FI64</accession>
<name>A0A095FI64_BURGA</name>
<comment type="caution">
    <text evidence="3">The sequence shown here is derived from an EMBL/GenBank/DDBJ whole genome shotgun (WGS) entry which is preliminary data.</text>
</comment>